<dbReference type="RefSeq" id="WP_086275442.1">
    <property type="nucleotide sequence ID" value="NZ_NGKU01000001.1"/>
</dbReference>
<accession>A0A242A8R1</accession>
<keyword evidence="2" id="KW-1277">Toxin-antitoxin system</keyword>
<sequence length="116" mass="13396">MVRQGDILFIDLNPTKGNEMAKKRPCVVVSNDYYNKSFNTVLVMPISSSKKYLEEKFVRSNAFQTVTETQKSKVQGTILCQHIRSVDLLHRSNLEVVDTVTAEMKERLSEITKYFF</sequence>
<evidence type="ECO:0000256" key="1">
    <source>
        <dbReference type="ARBA" id="ARBA00007521"/>
    </source>
</evidence>
<dbReference type="GO" id="GO:0004521">
    <property type="term" value="F:RNA endonuclease activity"/>
    <property type="evidence" value="ECO:0007669"/>
    <property type="project" value="TreeGrafter"/>
</dbReference>
<dbReference type="Proteomes" id="UP000195043">
    <property type="component" value="Unassembled WGS sequence"/>
</dbReference>
<organism evidence="3 4">
    <name type="scientific">Candidatus Enterococcus testudinis</name>
    <dbReference type="NCBI Taxonomy" id="1834191"/>
    <lineage>
        <taxon>Bacteria</taxon>
        <taxon>Bacillati</taxon>
        <taxon>Bacillota</taxon>
        <taxon>Bacilli</taxon>
        <taxon>Lactobacillales</taxon>
        <taxon>Enterococcaceae</taxon>
        <taxon>Enterococcus</taxon>
    </lineage>
</organism>
<proteinExistence type="inferred from homology"/>
<reference evidence="3 4" key="1">
    <citation type="submission" date="2017-05" db="EMBL/GenBank/DDBJ databases">
        <title>The Genome Sequence of Enterococcus sp. 8G7_MSG3316.</title>
        <authorList>
            <consortium name="The Broad Institute Genomics Platform"/>
            <consortium name="The Broad Institute Genomic Center for Infectious Diseases"/>
            <person name="Earl A."/>
            <person name="Manson A."/>
            <person name="Schwartman J."/>
            <person name="Gilmore M."/>
            <person name="Abouelleil A."/>
            <person name="Cao P."/>
            <person name="Chapman S."/>
            <person name="Cusick C."/>
            <person name="Shea T."/>
            <person name="Young S."/>
            <person name="Neafsey D."/>
            <person name="Nusbaum C."/>
            <person name="Birren B."/>
        </authorList>
    </citation>
    <scope>NUCLEOTIDE SEQUENCE [LARGE SCALE GENOMIC DNA]</scope>
    <source>
        <strain evidence="3 4">8G7_MSG3316</strain>
    </source>
</reference>
<keyword evidence="4" id="KW-1185">Reference proteome</keyword>
<gene>
    <name evidence="3" type="ORF">A5886_002514</name>
</gene>
<dbReference type="InterPro" id="IPR011067">
    <property type="entry name" value="Plasmid_toxin/cell-grow_inhib"/>
</dbReference>
<dbReference type="GO" id="GO:0003677">
    <property type="term" value="F:DNA binding"/>
    <property type="evidence" value="ECO:0007669"/>
    <property type="project" value="InterPro"/>
</dbReference>
<dbReference type="Gene3D" id="2.30.30.110">
    <property type="match status" value="1"/>
</dbReference>
<dbReference type="InterPro" id="IPR003477">
    <property type="entry name" value="PemK-like"/>
</dbReference>
<comment type="caution">
    <text evidence="3">The sequence shown here is derived from an EMBL/GenBank/DDBJ whole genome shotgun (WGS) entry which is preliminary data.</text>
</comment>
<dbReference type="AlphaFoldDB" id="A0A242A8R1"/>
<dbReference type="SUPFAM" id="SSF50118">
    <property type="entry name" value="Cell growth inhibitor/plasmid maintenance toxic component"/>
    <property type="match status" value="1"/>
</dbReference>
<evidence type="ECO:0000313" key="3">
    <source>
        <dbReference type="EMBL" id="OTN77414.1"/>
    </source>
</evidence>
<comment type="similarity">
    <text evidence="1">Belongs to the PemK/MazF family.</text>
</comment>
<evidence type="ECO:0000313" key="4">
    <source>
        <dbReference type="Proteomes" id="UP000195043"/>
    </source>
</evidence>
<evidence type="ECO:0008006" key="5">
    <source>
        <dbReference type="Google" id="ProtNLM"/>
    </source>
</evidence>
<dbReference type="EMBL" id="NGKU01000001">
    <property type="protein sequence ID" value="OTN77414.1"/>
    <property type="molecule type" value="Genomic_DNA"/>
</dbReference>
<protein>
    <recommendedName>
        <fullName evidence="5">mRNA interferase</fullName>
    </recommendedName>
</protein>
<name>A0A242A8R1_9ENTE</name>
<dbReference type="Pfam" id="PF02452">
    <property type="entry name" value="PemK_toxin"/>
    <property type="match status" value="1"/>
</dbReference>
<dbReference type="OrthoDB" id="9808744at2"/>
<evidence type="ECO:0000256" key="2">
    <source>
        <dbReference type="ARBA" id="ARBA00022649"/>
    </source>
</evidence>
<dbReference type="GO" id="GO:0006402">
    <property type="term" value="P:mRNA catabolic process"/>
    <property type="evidence" value="ECO:0007669"/>
    <property type="project" value="TreeGrafter"/>
</dbReference>
<dbReference type="STRING" id="1834191.A5886_002514"/>
<dbReference type="GO" id="GO:0016075">
    <property type="term" value="P:rRNA catabolic process"/>
    <property type="evidence" value="ECO:0007669"/>
    <property type="project" value="TreeGrafter"/>
</dbReference>
<dbReference type="PANTHER" id="PTHR33988">
    <property type="entry name" value="ENDORIBONUCLEASE MAZF-RELATED"/>
    <property type="match status" value="1"/>
</dbReference>